<dbReference type="CDD" id="cd08958">
    <property type="entry name" value="FR_SDR_e"/>
    <property type="match status" value="1"/>
</dbReference>
<evidence type="ECO:0000256" key="1">
    <source>
        <dbReference type="ARBA" id="ARBA00022857"/>
    </source>
</evidence>
<evidence type="ECO:0000313" key="4">
    <source>
        <dbReference type="EMBL" id="KAJ9681252.1"/>
    </source>
</evidence>
<dbReference type="Proteomes" id="UP001168098">
    <property type="component" value="Unassembled WGS sequence"/>
</dbReference>
<keyword evidence="2" id="KW-0560">Oxidoreductase</keyword>
<accession>A0AA38Z359</accession>
<comment type="caution">
    <text evidence="4">The sequence shown here is derived from an EMBL/GenBank/DDBJ whole genome shotgun (WGS) entry which is preliminary data.</text>
</comment>
<dbReference type="EMBL" id="JARBHA010000015">
    <property type="protein sequence ID" value="KAJ9681252.1"/>
    <property type="molecule type" value="Genomic_DNA"/>
</dbReference>
<dbReference type="GO" id="GO:0016616">
    <property type="term" value="F:oxidoreductase activity, acting on the CH-OH group of donors, NAD or NADP as acceptor"/>
    <property type="evidence" value="ECO:0007669"/>
    <property type="project" value="TreeGrafter"/>
</dbReference>
<evidence type="ECO:0000259" key="3">
    <source>
        <dbReference type="Pfam" id="PF01370"/>
    </source>
</evidence>
<organism evidence="4 5">
    <name type="scientific">Vitis rotundifolia</name>
    <name type="common">Muscadine grape</name>
    <dbReference type="NCBI Taxonomy" id="103349"/>
    <lineage>
        <taxon>Eukaryota</taxon>
        <taxon>Viridiplantae</taxon>
        <taxon>Streptophyta</taxon>
        <taxon>Embryophyta</taxon>
        <taxon>Tracheophyta</taxon>
        <taxon>Spermatophyta</taxon>
        <taxon>Magnoliopsida</taxon>
        <taxon>eudicotyledons</taxon>
        <taxon>Gunneridae</taxon>
        <taxon>Pentapetalae</taxon>
        <taxon>rosids</taxon>
        <taxon>Vitales</taxon>
        <taxon>Vitaceae</taxon>
        <taxon>Viteae</taxon>
        <taxon>Vitis</taxon>
    </lineage>
</organism>
<dbReference type="Pfam" id="PF01370">
    <property type="entry name" value="Epimerase"/>
    <property type="match status" value="1"/>
</dbReference>
<evidence type="ECO:0000256" key="2">
    <source>
        <dbReference type="ARBA" id="ARBA00023002"/>
    </source>
</evidence>
<dbReference type="SUPFAM" id="SSF51735">
    <property type="entry name" value="NAD(P)-binding Rossmann-fold domains"/>
    <property type="match status" value="1"/>
</dbReference>
<dbReference type="InterPro" id="IPR036291">
    <property type="entry name" value="NAD(P)-bd_dom_sf"/>
</dbReference>
<name>A0AA38Z359_VITRO</name>
<protein>
    <recommendedName>
        <fullName evidence="3">NAD-dependent epimerase/dehydratase domain-containing protein</fullName>
    </recommendedName>
</protein>
<sequence length="339" mass="37496">MEKRSCRVCVTGGAGYIGSSLVKKLLLKGYTVHATLRNLHDHAKVGLLQSLPNADTRLKLFEADIYNPDEFEQAIQGCEFVFHVATPLQHIEDSQYKDTAEAAVAGAKSIAVSCIKSATVRRVIYTASVVAAAPLKEDGTGFKDSMDESCWTPLNLPFSHSNSHLKDYAHSKTLAEKEILSHGENKTGGLEVVSLACGLVGGETLLPYTPESVGLFVSQLTDHESRYQALKFLEELLGKVPIIHIDDVCEAHIFCIEKPSINGRFLCASSCISSAEITNYYHENYPQLHIKAEYLKIGPKREIKWVSTKLVEEGFEYKYDTNMILEDCMSCGRKTGDLQ</sequence>
<dbReference type="FunFam" id="3.40.50.720:FF:000645">
    <property type="entry name" value="Anthocyanidin reductase ((2S)-flavan-3-ol-forming)"/>
    <property type="match status" value="1"/>
</dbReference>
<proteinExistence type="predicted"/>
<keyword evidence="1" id="KW-0521">NADP</keyword>
<dbReference type="InterPro" id="IPR001509">
    <property type="entry name" value="Epimerase_deHydtase"/>
</dbReference>
<dbReference type="Gene3D" id="3.40.50.720">
    <property type="entry name" value="NAD(P)-binding Rossmann-like Domain"/>
    <property type="match status" value="1"/>
</dbReference>
<dbReference type="AlphaFoldDB" id="A0AA38Z359"/>
<keyword evidence="5" id="KW-1185">Reference proteome</keyword>
<dbReference type="PANTHER" id="PTHR10366:SF696">
    <property type="entry name" value="OS07G0601900 PROTEIN"/>
    <property type="match status" value="1"/>
</dbReference>
<dbReference type="InterPro" id="IPR050425">
    <property type="entry name" value="NAD(P)_dehydrat-like"/>
</dbReference>
<evidence type="ECO:0000313" key="5">
    <source>
        <dbReference type="Proteomes" id="UP001168098"/>
    </source>
</evidence>
<gene>
    <name evidence="4" type="ORF">PVL29_020230</name>
</gene>
<dbReference type="PANTHER" id="PTHR10366">
    <property type="entry name" value="NAD DEPENDENT EPIMERASE/DEHYDRATASE"/>
    <property type="match status" value="1"/>
</dbReference>
<feature type="domain" description="NAD-dependent epimerase/dehydratase" evidence="3">
    <location>
        <begin position="8"/>
        <end position="260"/>
    </location>
</feature>
<reference evidence="4 5" key="1">
    <citation type="journal article" date="2023" name="BMC Biotechnol.">
        <title>Vitis rotundifolia cv Carlos genome sequencing.</title>
        <authorList>
            <person name="Huff M."/>
            <person name="Hulse-Kemp A."/>
            <person name="Scheffler B."/>
            <person name="Youngblood R."/>
            <person name="Simpson S."/>
            <person name="Babiker E."/>
            <person name="Staton M."/>
        </authorList>
    </citation>
    <scope>NUCLEOTIDE SEQUENCE [LARGE SCALE GENOMIC DNA]</scope>
    <source>
        <tissue evidence="4">Leaf</tissue>
    </source>
</reference>